<dbReference type="GO" id="GO:0004445">
    <property type="term" value="F:inositol-polyphosphate 5-phosphatase activity"/>
    <property type="evidence" value="ECO:0007669"/>
    <property type="project" value="InterPro"/>
</dbReference>
<dbReference type="Gene3D" id="3.60.10.10">
    <property type="entry name" value="Endonuclease/exonuclease/phosphatase"/>
    <property type="match status" value="1"/>
</dbReference>
<dbReference type="PANTHER" id="PTHR45666:SF3">
    <property type="entry name" value="TYPE I INOSITOL POLYPHOSPHATE 5-PHOSPHATASE 5"/>
    <property type="match status" value="1"/>
</dbReference>
<evidence type="ECO:0000313" key="6">
    <source>
        <dbReference type="Proteomes" id="UP001177003"/>
    </source>
</evidence>
<dbReference type="InterPro" id="IPR036691">
    <property type="entry name" value="Endo/exonu/phosph_ase_sf"/>
</dbReference>
<dbReference type="InterPro" id="IPR000300">
    <property type="entry name" value="IPPc"/>
</dbReference>
<protein>
    <recommendedName>
        <fullName evidence="4">Inositol polyphosphate-related phosphatase domain-containing protein</fullName>
    </recommendedName>
</protein>
<feature type="region of interest" description="Disordered" evidence="3">
    <location>
        <begin position="179"/>
        <end position="200"/>
    </location>
</feature>
<evidence type="ECO:0000313" key="5">
    <source>
        <dbReference type="EMBL" id="CAI9282302.1"/>
    </source>
</evidence>
<evidence type="ECO:0000259" key="4">
    <source>
        <dbReference type="SMART" id="SM00128"/>
    </source>
</evidence>
<reference evidence="5" key="1">
    <citation type="submission" date="2023-04" db="EMBL/GenBank/DDBJ databases">
        <authorList>
            <person name="Vijverberg K."/>
            <person name="Xiong W."/>
            <person name="Schranz E."/>
        </authorList>
    </citation>
    <scope>NUCLEOTIDE SEQUENCE</scope>
</reference>
<dbReference type="PANTHER" id="PTHR45666">
    <property type="entry name" value="TYPE IV INOSITOL POLYPHOSPHATE 5-PHOSPHATASE 9"/>
    <property type="match status" value="1"/>
</dbReference>
<organism evidence="5 6">
    <name type="scientific">Lactuca saligna</name>
    <name type="common">Willowleaf lettuce</name>
    <dbReference type="NCBI Taxonomy" id="75948"/>
    <lineage>
        <taxon>Eukaryota</taxon>
        <taxon>Viridiplantae</taxon>
        <taxon>Streptophyta</taxon>
        <taxon>Embryophyta</taxon>
        <taxon>Tracheophyta</taxon>
        <taxon>Spermatophyta</taxon>
        <taxon>Magnoliopsida</taxon>
        <taxon>eudicotyledons</taxon>
        <taxon>Gunneridae</taxon>
        <taxon>Pentapetalae</taxon>
        <taxon>asterids</taxon>
        <taxon>campanulids</taxon>
        <taxon>Asterales</taxon>
        <taxon>Asteraceae</taxon>
        <taxon>Cichorioideae</taxon>
        <taxon>Cichorieae</taxon>
        <taxon>Lactucinae</taxon>
        <taxon>Lactuca</taxon>
    </lineage>
</organism>
<proteinExistence type="inferred from homology"/>
<dbReference type="Pfam" id="PF22669">
    <property type="entry name" value="Exo_endo_phos2"/>
    <property type="match status" value="1"/>
</dbReference>
<dbReference type="AlphaFoldDB" id="A0AA35YYM9"/>
<feature type="compositionally biased region" description="Low complexity" evidence="3">
    <location>
        <begin position="14"/>
        <end position="27"/>
    </location>
</feature>
<comment type="similarity">
    <text evidence="1">Belongs to the inositol polyphosphate 5-phosphatase family.</text>
</comment>
<dbReference type="InterPro" id="IPR045849">
    <property type="entry name" value="IP5P_plant"/>
</dbReference>
<accession>A0AA35YYM9</accession>
<feature type="compositionally biased region" description="Basic and acidic residues" evidence="3">
    <location>
        <begin position="31"/>
        <end position="42"/>
    </location>
</feature>
<sequence length="720" mass="80525">MTKATDIAADDSSDSATTGQIAATGTTPDKSVMDEAKTKIDGCDNNEQETADSDGAPQDLALKIESRKNVSWAKHHSAKVSSSSEMDDLNLSGIDQKKEPVSLVKNYRMFVATWNVAGKCPDYGLDLEDLLKVEIPADIYVLGFQEVVPLSAGNVLVSENHEPAAIWLSLISHVLNRKPHTDSDPDSNHQAPDPKHGWFHRHSMKHTSRTISADDALLRACNCEIISSVSSKKFRMNRHSDPSFSFTHAAIDDLISHAEATPLPYCLVASKQMVGLFLSVWVKRELVQHIAHLGISCVGRGIMGYLGNKGCVAISFTLHKTSFCFICTHLAAGEKDGDEVKRNLDVTEILKNSHFPLNCKNPVRRSPERIIDHDRILWLGDLNYRLSLSYEDAKILLDNNDWDPLLEKDQLIIEREAGRVFNGWNEGKISFAPTYKYSENSDSYAGETVKSKKNRRTPAWCDRILWRGDGFEQLSYGRRESRFSDHRPVCATFSVEVEMKNKCTMLRKGLSYAAGSKIEFKDCLMTMSPVMRCVVTNNIIAGNNPVAGFGIWLSYWSIGNTLDTGDKVSISIVVMSGLKVHKFGVSLVYTDDNEAEEIMENNKQQLSTGDLSGFQLSTGAFYLCRRDFFELMEVDRQTPDWFRILVGDTIDSTEVRGWRKTSRPKHLHQSFTELKTIRCIIHGPKLRCSNKSRGSNRSRGAVTRVEVGNGGFNLEVKWGV</sequence>
<dbReference type="GO" id="GO:0034485">
    <property type="term" value="F:phosphatidylinositol-3,4,5-trisphosphate 5-phosphatase activity"/>
    <property type="evidence" value="ECO:0007669"/>
    <property type="project" value="TreeGrafter"/>
</dbReference>
<feature type="domain" description="Inositol polyphosphate-related phosphatase" evidence="4">
    <location>
        <begin position="105"/>
        <end position="501"/>
    </location>
</feature>
<dbReference type="GO" id="GO:0004439">
    <property type="term" value="F:phosphatidylinositol-4,5-bisphosphate 5-phosphatase activity"/>
    <property type="evidence" value="ECO:0007669"/>
    <property type="project" value="TreeGrafter"/>
</dbReference>
<gene>
    <name evidence="5" type="ORF">LSALG_LOCUS21947</name>
</gene>
<feature type="compositionally biased region" description="Basic and acidic residues" evidence="3">
    <location>
        <begin position="179"/>
        <end position="196"/>
    </location>
</feature>
<feature type="region of interest" description="Disordered" evidence="3">
    <location>
        <begin position="1"/>
        <end position="57"/>
    </location>
</feature>
<evidence type="ECO:0000256" key="2">
    <source>
        <dbReference type="ARBA" id="ARBA00022801"/>
    </source>
</evidence>
<dbReference type="GO" id="GO:0046856">
    <property type="term" value="P:phosphatidylinositol dephosphorylation"/>
    <property type="evidence" value="ECO:0007669"/>
    <property type="project" value="InterPro"/>
</dbReference>
<dbReference type="SMART" id="SM00128">
    <property type="entry name" value="IPPc"/>
    <property type="match status" value="1"/>
</dbReference>
<dbReference type="Proteomes" id="UP001177003">
    <property type="component" value="Chromosome 4"/>
</dbReference>
<evidence type="ECO:0000256" key="1">
    <source>
        <dbReference type="ARBA" id="ARBA00010768"/>
    </source>
</evidence>
<keyword evidence="6" id="KW-1185">Reference proteome</keyword>
<dbReference type="SUPFAM" id="SSF56219">
    <property type="entry name" value="DNase I-like"/>
    <property type="match status" value="1"/>
</dbReference>
<name>A0AA35YYM9_LACSI</name>
<evidence type="ECO:0000256" key="3">
    <source>
        <dbReference type="SAM" id="MobiDB-lite"/>
    </source>
</evidence>
<dbReference type="EMBL" id="OX465080">
    <property type="protein sequence ID" value="CAI9282302.1"/>
    <property type="molecule type" value="Genomic_DNA"/>
</dbReference>
<keyword evidence="2" id="KW-0378">Hydrolase</keyword>